<dbReference type="PROSITE" id="PS51257">
    <property type="entry name" value="PROKAR_LIPOPROTEIN"/>
    <property type="match status" value="1"/>
</dbReference>
<dbReference type="PANTHER" id="PTHR34408:SF1">
    <property type="entry name" value="GLYCOSYL HYDROLASE FAMILY 19 DOMAIN-CONTAINING PROTEIN HI_1415"/>
    <property type="match status" value="1"/>
</dbReference>
<proteinExistence type="predicted"/>
<keyword evidence="2" id="KW-0961">Cell wall biogenesis/degradation</keyword>
<dbReference type="SMART" id="SM00287">
    <property type="entry name" value="SH3b"/>
    <property type="match status" value="5"/>
</dbReference>
<feature type="compositionally biased region" description="Low complexity" evidence="3">
    <location>
        <begin position="312"/>
        <end position="325"/>
    </location>
</feature>
<feature type="domain" description="SH3b" evidence="5">
    <location>
        <begin position="247"/>
        <end position="310"/>
    </location>
</feature>
<dbReference type="GO" id="GO:0009253">
    <property type="term" value="P:peptidoglycan catabolic process"/>
    <property type="evidence" value="ECO:0007669"/>
    <property type="project" value="InterPro"/>
</dbReference>
<dbReference type="Gene3D" id="3.40.630.40">
    <property type="entry name" value="Zn-dependent exopeptidases"/>
    <property type="match status" value="1"/>
</dbReference>
<evidence type="ECO:0000259" key="5">
    <source>
        <dbReference type="PROSITE" id="PS51781"/>
    </source>
</evidence>
<gene>
    <name evidence="6" type="primary">yrvJ</name>
    <name evidence="6" type="ORF">J27TS8_03250</name>
</gene>
<comment type="caution">
    <text evidence="6">The sequence shown here is derived from an EMBL/GenBank/DDBJ whole genome shotgun (WGS) entry which is preliminary data.</text>
</comment>
<dbReference type="PROSITE" id="PS51781">
    <property type="entry name" value="SH3B"/>
    <property type="match status" value="5"/>
</dbReference>
<dbReference type="InterPro" id="IPR036028">
    <property type="entry name" value="SH3-like_dom_sf"/>
</dbReference>
<dbReference type="GO" id="GO:0071555">
    <property type="term" value="P:cell wall organization"/>
    <property type="evidence" value="ECO:0007669"/>
    <property type="project" value="UniProtKB-KW"/>
</dbReference>
<keyword evidence="1" id="KW-0378">Hydrolase</keyword>
<feature type="domain" description="SH3b" evidence="5">
    <location>
        <begin position="100"/>
        <end position="162"/>
    </location>
</feature>
<dbReference type="SUPFAM" id="SSF53187">
    <property type="entry name" value="Zn-dependent exopeptidases"/>
    <property type="match status" value="1"/>
</dbReference>
<reference evidence="6" key="1">
    <citation type="submission" date="2021-03" db="EMBL/GenBank/DDBJ databases">
        <title>Antimicrobial resistance genes in bacteria isolated from Japanese honey, and their potential for conferring macrolide and lincosamide resistance in the American foulbrood pathogen Paenibacillus larvae.</title>
        <authorList>
            <person name="Okamoto M."/>
            <person name="Kumagai M."/>
            <person name="Kanamori H."/>
            <person name="Takamatsu D."/>
        </authorList>
    </citation>
    <scope>NUCLEOTIDE SEQUENCE</scope>
    <source>
        <strain evidence="6">J27TS8</strain>
    </source>
</reference>
<keyword evidence="4" id="KW-0732">Signal</keyword>
<sequence>MQRNKYLPLMLCLILFLSCIFLPLQPAAAGTVQVGEANVNVREGPGLSYNVLKKVNKGDTFSFIKQEGDWYQIDIGSGKKAWIASWLVTKKETVAPADGSIKGNVTANSVRVRTGPGTSHSVLGALNKGDTVEILKSEANWYQVNSSFGKGWISKDYLQTKKETTTGGNIGTITATSLNVRSTPSTQGQSLGSLKKGEQITVLSHHNGWIEITFKNQQAWISSEYVKLESDTGTSVPPAKSNSNLSGITGSVTAASLNVRDSGSLNGKVIGSVSKGERVKILEEVNGWVKIELNSGKNGWIAGWYIEKSIPSQAPSSNSSPKNSSLTIDHNGTNIRSAPDLRAKVVARANAGDKFSIVNIHKDWYEVKLANGKSGYVAGWIVTVSNGVPQIKKIGTSSDIKNQKIMIDPGHGGRDNGATGAKGSLEKNLTLKTAQLLANKLKAQGAKVFMTRSNDQYLALSSRVSMAHYQNVDAFISLHYDSIDNYTVKGMTSYYYHSHQKGLASSIHNAVIKQTKLNDRGVRQGDYHVIRENKQLAVLLELGYISNPTEELMVNTSQYQEQVTNAIVQGVVTYFK</sequence>
<dbReference type="Pfam" id="PF01520">
    <property type="entry name" value="Amidase_3"/>
    <property type="match status" value="1"/>
</dbReference>
<dbReference type="InterPro" id="IPR002508">
    <property type="entry name" value="MurNAc-LAA_cat"/>
</dbReference>
<evidence type="ECO:0000256" key="2">
    <source>
        <dbReference type="ARBA" id="ARBA00023316"/>
    </source>
</evidence>
<dbReference type="CDD" id="cd02696">
    <property type="entry name" value="MurNAc-LAA"/>
    <property type="match status" value="1"/>
</dbReference>
<feature type="signal peptide" evidence="4">
    <location>
        <begin position="1"/>
        <end position="28"/>
    </location>
</feature>
<dbReference type="InterPro" id="IPR003646">
    <property type="entry name" value="SH3-like_bac-type"/>
</dbReference>
<evidence type="ECO:0000313" key="7">
    <source>
        <dbReference type="Proteomes" id="UP000682111"/>
    </source>
</evidence>
<feature type="domain" description="SH3b" evidence="5">
    <location>
        <begin position="29"/>
        <end position="91"/>
    </location>
</feature>
<dbReference type="Proteomes" id="UP000682111">
    <property type="component" value="Unassembled WGS sequence"/>
</dbReference>
<dbReference type="EMBL" id="BORC01000001">
    <property type="protein sequence ID" value="GIN60332.1"/>
    <property type="molecule type" value="Genomic_DNA"/>
</dbReference>
<feature type="domain" description="SH3b" evidence="5">
    <location>
        <begin position="321"/>
        <end position="385"/>
    </location>
</feature>
<dbReference type="Gene3D" id="2.30.30.40">
    <property type="entry name" value="SH3 Domains"/>
    <property type="match status" value="5"/>
</dbReference>
<dbReference type="GO" id="GO:0008745">
    <property type="term" value="F:N-acetylmuramoyl-L-alanine amidase activity"/>
    <property type="evidence" value="ECO:0007669"/>
    <property type="project" value="InterPro"/>
</dbReference>
<evidence type="ECO:0000313" key="6">
    <source>
        <dbReference type="EMBL" id="GIN60332.1"/>
    </source>
</evidence>
<evidence type="ECO:0000256" key="3">
    <source>
        <dbReference type="SAM" id="MobiDB-lite"/>
    </source>
</evidence>
<evidence type="ECO:0000256" key="4">
    <source>
        <dbReference type="SAM" id="SignalP"/>
    </source>
</evidence>
<dbReference type="InterPro" id="IPR052354">
    <property type="entry name" value="Cell_Wall_Dynamics_Protein"/>
</dbReference>
<dbReference type="InterPro" id="IPR017293">
    <property type="entry name" value="N-acetylmuramoyl-L-ala_amidase"/>
</dbReference>
<dbReference type="RefSeq" id="WP_212933139.1">
    <property type="nucleotide sequence ID" value="NZ_BORC01000001.1"/>
</dbReference>
<dbReference type="Pfam" id="PF08239">
    <property type="entry name" value="SH3_3"/>
    <property type="match status" value="5"/>
</dbReference>
<organism evidence="6 7">
    <name type="scientific">Robertmurraya siralis</name>
    <dbReference type="NCBI Taxonomy" id="77777"/>
    <lineage>
        <taxon>Bacteria</taxon>
        <taxon>Bacillati</taxon>
        <taxon>Bacillota</taxon>
        <taxon>Bacilli</taxon>
        <taxon>Bacillales</taxon>
        <taxon>Bacillaceae</taxon>
        <taxon>Robertmurraya</taxon>
    </lineage>
</organism>
<name>A0A919WEL4_9BACI</name>
<dbReference type="SMART" id="SM00646">
    <property type="entry name" value="Ami_3"/>
    <property type="match status" value="1"/>
</dbReference>
<feature type="region of interest" description="Disordered" evidence="3">
    <location>
        <begin position="312"/>
        <end position="333"/>
    </location>
</feature>
<accession>A0A919WEL4</accession>
<dbReference type="PANTHER" id="PTHR34408">
    <property type="entry name" value="FAMILY PROTEIN, PUTATIVE-RELATED"/>
    <property type="match status" value="1"/>
</dbReference>
<dbReference type="PIRSF" id="PIRSF037846">
    <property type="entry name" value="Autolysin_YrvJ_prd"/>
    <property type="match status" value="1"/>
</dbReference>
<evidence type="ECO:0000256" key="1">
    <source>
        <dbReference type="ARBA" id="ARBA00022801"/>
    </source>
</evidence>
<dbReference type="AlphaFoldDB" id="A0A919WEL4"/>
<dbReference type="SUPFAM" id="SSF50044">
    <property type="entry name" value="SH3-domain"/>
    <property type="match status" value="1"/>
</dbReference>
<protein>
    <submittedName>
        <fullName evidence="6">N-acetylmuramoyl-L-alanine amidase YrvJ</fullName>
    </submittedName>
</protein>
<keyword evidence="7" id="KW-1185">Reference proteome</keyword>
<feature type="domain" description="SH3b" evidence="5">
    <location>
        <begin position="168"/>
        <end position="230"/>
    </location>
</feature>
<feature type="chain" id="PRO_5039652833" evidence="4">
    <location>
        <begin position="29"/>
        <end position="576"/>
    </location>
</feature>